<keyword evidence="2" id="KW-0675">Receptor</keyword>
<feature type="region of interest" description="Disordered" evidence="1">
    <location>
        <begin position="150"/>
        <end position="172"/>
    </location>
</feature>
<reference evidence="3" key="1">
    <citation type="journal article" date="2019" name="Int. J. Syst. Evol. Microbiol.">
        <title>The Global Catalogue of Microorganisms (GCM) 10K type strain sequencing project: providing services to taxonomists for standard genome sequencing and annotation.</title>
        <authorList>
            <consortium name="The Broad Institute Genomics Platform"/>
            <consortium name="The Broad Institute Genome Sequencing Center for Infectious Disease"/>
            <person name="Wu L."/>
            <person name="Ma J."/>
        </authorList>
    </citation>
    <scope>NUCLEOTIDE SEQUENCE [LARGE SCALE GENOMIC DNA]</scope>
    <source>
        <strain evidence="3">NBRC 110107</strain>
    </source>
</reference>
<proteinExistence type="predicted"/>
<evidence type="ECO:0000313" key="2">
    <source>
        <dbReference type="EMBL" id="GLS00944.1"/>
    </source>
</evidence>
<keyword evidence="3" id="KW-1185">Reference proteome</keyword>
<gene>
    <name evidence="2" type="ORF">GCM10007859_09540</name>
</gene>
<accession>A0ABQ6BGZ2</accession>
<evidence type="ECO:0000313" key="3">
    <source>
        <dbReference type="Proteomes" id="UP001156921"/>
    </source>
</evidence>
<sequence length="667" mass="71922">MLAAAASAQAPASADPNITPYEPAYFTEFRPVTAWDMIGRIPGFQFDGGTSARGFAGTAGNVLIDGERPPTRSDALSTVLSRIPASQVLRIDIVRAGAGGIDMQGKSVVANVIRKPDAGVTGAMSAGLTLTDQGLFQPSLGIQVQRQRDGRSMDGSFRYNNGSQETGSVRERRNPAGDVVMIGLEDGAFGYTTAEATGVYEGPFGGGRIRANALINYNSSVYEGAETLILPGGQESSLSDAVRWRGEAGLRWTRSLPRGMNLELVGFQSITDNDNTSQYDTPSFTSDVLSDQLSGESILGATLKFADLETGFGDVSFEAGTEVALNWVDSASAYTFDDSPLLLPGDDTRVEELRSETFVTARWAARTDLSVEANLRYELSRIIATGTAGEGETTLGYLKPRLNLTWTPAPRNTVTFKLEKNVDQLSFGAFTASAAFSTGIFGRGNPDIRPAQVWLANARYERLFDRQGSLVAEFTHEDFSDVLGVVVIEEIPPGGTTPRTFNITRNVGTATRDKLTLSSRLPLDRFGFEGGILSGQVYYRWSNTTDPVTFEDRRLSGEQVVGWSFALSQNLVAERISWSVSASSGSESRSFGPSTLSNFRSDPTFNLGLTYRPDAQWSVSGGLYIASDSESDFTLFSGPRNVGAPLYTEVSRNPGSSQAYISVRRSF</sequence>
<dbReference type="EMBL" id="BSOY01000013">
    <property type="protein sequence ID" value="GLS00944.1"/>
    <property type="molecule type" value="Genomic_DNA"/>
</dbReference>
<comment type="caution">
    <text evidence="2">The sequence shown here is derived from an EMBL/GenBank/DDBJ whole genome shotgun (WGS) entry which is preliminary data.</text>
</comment>
<dbReference type="Proteomes" id="UP001156921">
    <property type="component" value="Unassembled WGS sequence"/>
</dbReference>
<protein>
    <submittedName>
        <fullName evidence="2">TonB-dependent receptor</fullName>
    </submittedName>
</protein>
<evidence type="ECO:0000256" key="1">
    <source>
        <dbReference type="SAM" id="MobiDB-lite"/>
    </source>
</evidence>
<dbReference type="SUPFAM" id="SSF56935">
    <property type="entry name" value="Porins"/>
    <property type="match status" value="1"/>
</dbReference>
<name>A0ABQ6BGZ2_9CAUL</name>
<feature type="compositionally biased region" description="Polar residues" evidence="1">
    <location>
        <begin position="158"/>
        <end position="167"/>
    </location>
</feature>
<organism evidence="2 3">
    <name type="scientific">Brevundimonas denitrificans</name>
    <dbReference type="NCBI Taxonomy" id="1443434"/>
    <lineage>
        <taxon>Bacteria</taxon>
        <taxon>Pseudomonadati</taxon>
        <taxon>Pseudomonadota</taxon>
        <taxon>Alphaproteobacteria</taxon>
        <taxon>Caulobacterales</taxon>
        <taxon>Caulobacteraceae</taxon>
        <taxon>Brevundimonas</taxon>
    </lineage>
</organism>